<comment type="caution">
    <text evidence="2">The sequence shown here is derived from an EMBL/GenBank/DDBJ whole genome shotgun (WGS) entry which is preliminary data.</text>
</comment>
<dbReference type="EMBL" id="QYUM01000003">
    <property type="protein sequence ID" value="RJF90497.1"/>
    <property type="molecule type" value="Genomic_DNA"/>
</dbReference>
<evidence type="ECO:0000313" key="2">
    <source>
        <dbReference type="EMBL" id="RJF90497.1"/>
    </source>
</evidence>
<sequence length="130" mass="14290">MKSPTMIAALVLAAAGASPVAAQENQRMLVIYGDDECPRGADEDEIVVCARHPESERYRIPERFREKEISPQNGNESWAVRAEALEYAGRTGINSCSVVGPGGWTGCYAEMLRIAQAERRQAARERARVP</sequence>
<dbReference type="RefSeq" id="WP_119761741.1">
    <property type="nucleotide sequence ID" value="NZ_QYUM01000003.1"/>
</dbReference>
<proteinExistence type="predicted"/>
<reference evidence="2 3" key="1">
    <citation type="submission" date="2018-09" db="EMBL/GenBank/DDBJ databases">
        <authorList>
            <person name="Zhu H."/>
        </authorList>
    </citation>
    <scope>NUCLEOTIDE SEQUENCE [LARGE SCALE GENOMIC DNA]</scope>
    <source>
        <strain evidence="2 3">K2R01-6</strain>
    </source>
</reference>
<dbReference type="Proteomes" id="UP000286100">
    <property type="component" value="Unassembled WGS sequence"/>
</dbReference>
<accession>A0A418WKC3</accession>
<keyword evidence="3" id="KW-1185">Reference proteome</keyword>
<dbReference type="AlphaFoldDB" id="A0A418WKC3"/>
<dbReference type="OrthoDB" id="7391233at2"/>
<evidence type="ECO:0000313" key="3">
    <source>
        <dbReference type="Proteomes" id="UP000286100"/>
    </source>
</evidence>
<evidence type="ECO:0000256" key="1">
    <source>
        <dbReference type="SAM" id="SignalP"/>
    </source>
</evidence>
<keyword evidence="1" id="KW-0732">Signal</keyword>
<gene>
    <name evidence="2" type="ORF">D3876_09675</name>
</gene>
<feature type="signal peptide" evidence="1">
    <location>
        <begin position="1"/>
        <end position="22"/>
    </location>
</feature>
<name>A0A418WKC3_9SPHN</name>
<protein>
    <submittedName>
        <fullName evidence="2">Uncharacterized protein</fullName>
    </submittedName>
</protein>
<organism evidence="2 3">
    <name type="scientific">Sphingomonas cavernae</name>
    <dbReference type="NCBI Taxonomy" id="2320861"/>
    <lineage>
        <taxon>Bacteria</taxon>
        <taxon>Pseudomonadati</taxon>
        <taxon>Pseudomonadota</taxon>
        <taxon>Alphaproteobacteria</taxon>
        <taxon>Sphingomonadales</taxon>
        <taxon>Sphingomonadaceae</taxon>
        <taxon>Sphingomonas</taxon>
    </lineage>
</organism>
<feature type="chain" id="PRO_5019105252" evidence="1">
    <location>
        <begin position="23"/>
        <end position="130"/>
    </location>
</feature>